<dbReference type="OrthoDB" id="72851at2759"/>
<feature type="transmembrane region" description="Helical" evidence="8">
    <location>
        <begin position="740"/>
        <end position="762"/>
    </location>
</feature>
<dbReference type="Proteomes" id="UP000054845">
    <property type="component" value="Unassembled WGS sequence"/>
</dbReference>
<dbReference type="GO" id="GO:0016757">
    <property type="term" value="F:glycosyltransferase activity"/>
    <property type="evidence" value="ECO:0007669"/>
    <property type="project" value="UniProtKB-KW"/>
</dbReference>
<feature type="transmembrane region" description="Helical" evidence="8">
    <location>
        <begin position="608"/>
        <end position="632"/>
    </location>
</feature>
<feature type="compositionally biased region" description="Polar residues" evidence="7">
    <location>
        <begin position="14"/>
        <end position="23"/>
    </location>
</feature>
<reference evidence="10 11" key="1">
    <citation type="submission" date="2014-09" db="EMBL/GenBank/DDBJ databases">
        <authorList>
            <person name="Magalhaes I.L.F."/>
            <person name="Oliveira U."/>
            <person name="Santos F.R."/>
            <person name="Vidigal T.H.D.A."/>
            <person name="Brescovit A.D."/>
            <person name="Santos A.J."/>
        </authorList>
    </citation>
    <scope>NUCLEOTIDE SEQUENCE [LARGE SCALE GENOMIC DNA]</scope>
</reference>
<name>A0A0P1B7W7_9BASI</name>
<feature type="domain" description="Glycosyltransferase 2-like" evidence="9">
    <location>
        <begin position="360"/>
        <end position="527"/>
    </location>
</feature>
<feature type="region of interest" description="Disordered" evidence="7">
    <location>
        <begin position="1"/>
        <end position="23"/>
    </location>
</feature>
<evidence type="ECO:0000313" key="10">
    <source>
        <dbReference type="EMBL" id="CEH12015.1"/>
    </source>
</evidence>
<evidence type="ECO:0000256" key="4">
    <source>
        <dbReference type="ARBA" id="ARBA00022692"/>
    </source>
</evidence>
<evidence type="ECO:0000259" key="9">
    <source>
        <dbReference type="Pfam" id="PF00535"/>
    </source>
</evidence>
<accession>A0A0P1B7W7</accession>
<dbReference type="CDD" id="cd06421">
    <property type="entry name" value="CESA_CelA_like"/>
    <property type="match status" value="1"/>
</dbReference>
<proteinExistence type="predicted"/>
<dbReference type="STRING" id="401625.A0A0P1B7W7"/>
<protein>
    <submittedName>
        <fullName evidence="10">Glycosyltransferase family 2 protein</fullName>
    </submittedName>
</protein>
<evidence type="ECO:0000256" key="2">
    <source>
        <dbReference type="ARBA" id="ARBA00022676"/>
    </source>
</evidence>
<dbReference type="InterPro" id="IPR050321">
    <property type="entry name" value="Glycosyltr_2/OpgH_subfam"/>
</dbReference>
<dbReference type="AlphaFoldDB" id="A0A0P1B7W7"/>
<dbReference type="Pfam" id="PF00535">
    <property type="entry name" value="Glycos_transf_2"/>
    <property type="match status" value="1"/>
</dbReference>
<evidence type="ECO:0000256" key="5">
    <source>
        <dbReference type="ARBA" id="ARBA00022989"/>
    </source>
</evidence>
<keyword evidence="2" id="KW-0328">Glycosyltransferase</keyword>
<dbReference type="GO" id="GO:0016020">
    <property type="term" value="C:membrane"/>
    <property type="evidence" value="ECO:0007669"/>
    <property type="project" value="UniProtKB-SubCell"/>
</dbReference>
<feature type="region of interest" description="Disordered" evidence="7">
    <location>
        <begin position="52"/>
        <end position="107"/>
    </location>
</feature>
<evidence type="ECO:0000256" key="3">
    <source>
        <dbReference type="ARBA" id="ARBA00022679"/>
    </source>
</evidence>
<keyword evidence="4 8" id="KW-0812">Transmembrane</keyword>
<evidence type="ECO:0000256" key="6">
    <source>
        <dbReference type="ARBA" id="ARBA00023136"/>
    </source>
</evidence>
<feature type="compositionally biased region" description="Polar residues" evidence="7">
    <location>
        <begin position="167"/>
        <end position="181"/>
    </location>
</feature>
<dbReference type="Gene3D" id="3.90.550.10">
    <property type="entry name" value="Spore Coat Polysaccharide Biosynthesis Protein SpsA, Chain A"/>
    <property type="match status" value="1"/>
</dbReference>
<evidence type="ECO:0000313" key="11">
    <source>
        <dbReference type="Proteomes" id="UP000054845"/>
    </source>
</evidence>
<dbReference type="EMBL" id="CCYA01000118">
    <property type="protein sequence ID" value="CEH12015.1"/>
    <property type="molecule type" value="Genomic_DNA"/>
</dbReference>
<comment type="subcellular location">
    <subcellularLocation>
        <location evidence="1">Membrane</location>
        <topology evidence="1">Multi-pass membrane protein</topology>
    </subcellularLocation>
</comment>
<feature type="transmembrane region" description="Helical" evidence="8">
    <location>
        <begin position="713"/>
        <end position="734"/>
    </location>
</feature>
<evidence type="ECO:0000256" key="1">
    <source>
        <dbReference type="ARBA" id="ARBA00004141"/>
    </source>
</evidence>
<dbReference type="SUPFAM" id="SSF53448">
    <property type="entry name" value="Nucleotide-diphospho-sugar transferases"/>
    <property type="match status" value="1"/>
</dbReference>
<feature type="compositionally biased region" description="Low complexity" evidence="7">
    <location>
        <begin position="61"/>
        <end position="80"/>
    </location>
</feature>
<feature type="transmembrane region" description="Helical" evidence="8">
    <location>
        <begin position="638"/>
        <end position="658"/>
    </location>
</feature>
<feature type="compositionally biased region" description="Polar residues" evidence="7">
    <location>
        <begin position="81"/>
        <end position="94"/>
    </location>
</feature>
<keyword evidence="6 8" id="KW-0472">Membrane</keyword>
<feature type="transmembrane region" description="Helical" evidence="8">
    <location>
        <begin position="283"/>
        <end position="303"/>
    </location>
</feature>
<keyword evidence="11" id="KW-1185">Reference proteome</keyword>
<feature type="region of interest" description="Disordered" evidence="7">
    <location>
        <begin position="127"/>
        <end position="233"/>
    </location>
</feature>
<feature type="compositionally biased region" description="Low complexity" evidence="7">
    <location>
        <begin position="209"/>
        <end position="224"/>
    </location>
</feature>
<dbReference type="InterPro" id="IPR029044">
    <property type="entry name" value="Nucleotide-diphossugar_trans"/>
</dbReference>
<evidence type="ECO:0000256" key="8">
    <source>
        <dbReference type="SAM" id="Phobius"/>
    </source>
</evidence>
<keyword evidence="3 10" id="KW-0808">Transferase</keyword>
<organism evidence="10 11">
    <name type="scientific">Ceraceosorus bombacis</name>
    <dbReference type="NCBI Taxonomy" id="401625"/>
    <lineage>
        <taxon>Eukaryota</taxon>
        <taxon>Fungi</taxon>
        <taxon>Dikarya</taxon>
        <taxon>Basidiomycota</taxon>
        <taxon>Ustilaginomycotina</taxon>
        <taxon>Exobasidiomycetes</taxon>
        <taxon>Ceraceosorales</taxon>
        <taxon>Ceraceosoraceae</taxon>
        <taxon>Ceraceosorus</taxon>
    </lineage>
</organism>
<feature type="transmembrane region" description="Helical" evidence="8">
    <location>
        <begin position="309"/>
        <end position="329"/>
    </location>
</feature>
<evidence type="ECO:0000256" key="7">
    <source>
        <dbReference type="SAM" id="MobiDB-lite"/>
    </source>
</evidence>
<dbReference type="InterPro" id="IPR001173">
    <property type="entry name" value="Glyco_trans_2-like"/>
</dbReference>
<dbReference type="PANTHER" id="PTHR43867:SF2">
    <property type="entry name" value="CELLULOSE SYNTHASE CATALYTIC SUBUNIT A [UDP-FORMING]"/>
    <property type="match status" value="1"/>
</dbReference>
<keyword evidence="5 8" id="KW-1133">Transmembrane helix</keyword>
<sequence>MPTILPADAAASAGHTQQAPSLTPAQLERSLQEKIAEHVLSTLTRPALAHIQNGKTDRSASDTSLVLSTSASSVGTSLRSDSPTTPASQRSTRPGTPGEHEDKQLQGADVRAIDLLPILELYASRPDLPRVPSRSSSIEAQNEHDEEEGAESAHVSVAVKVEEEQSVDSVVPNSVTDSSQPLKVPAQLPTPDGRVASPESNVESREASAHASSTSSSDLSLSVEGLDKKAGPSEPATFWNRHKISVQAFFRRHYYIQGEPDIVLPSPPSDHKKLDFVQTFRPLLVGVGVFAFLANSTGIWFFATAAPPFFWYSVIAAFLQVYLGLFYLMGCFSRNFDHKNHERVKSEFAVNEVNAPTVDVYLPCCNEPLEVLENTYKYAKQLEYPAGKLQVHVLDDGSAPEVKQMAESYGFNHIVRDDRGRLKKAGNLRWAFQRTSGDFFVIFDADFCPRTDFLTKLIPRMMEDKNIAIIQTPQYFRSLGSQTWVERGAGAVQELFYQFIQTNRDKWGGAICVGSNAVYRREALADVGGTAEVGASEDVHTGFYAVTRGWRLAYIPINLACGICPDTPRAYFSQQVRWCQGSTSLLLNKHFWVSPLTKMQKMCYLSGMMYYSATAMGIISSPLPGLLLVLFRVELIKIYNLAFALPVIVYGIVVFRLWSRTAHSLSVQKIGIIQQYAYFSALKDRVLGTSFDWVPSGGNSTKHRSTRYRNMRFMCITWVTTYQSAFFGVIIWRLLQGYTWWYFVPLMVLSAYNLFIALPFMLSA</sequence>
<dbReference type="PANTHER" id="PTHR43867">
    <property type="entry name" value="CELLULOSE SYNTHASE CATALYTIC SUBUNIT A [UDP-FORMING]"/>
    <property type="match status" value="1"/>
</dbReference>